<proteinExistence type="predicted"/>
<name>A0A4P6MW45_9MICO</name>
<keyword evidence="2" id="KW-1185">Reference proteome</keyword>
<evidence type="ECO:0000313" key="2">
    <source>
        <dbReference type="Proteomes" id="UP000290408"/>
    </source>
</evidence>
<dbReference type="KEGG" id="jli:EXU32_05795"/>
<evidence type="ECO:0000313" key="1">
    <source>
        <dbReference type="EMBL" id="QBF45810.1"/>
    </source>
</evidence>
<protein>
    <submittedName>
        <fullName evidence="1">Uncharacterized protein</fullName>
    </submittedName>
</protein>
<sequence length="68" mass="7300">MTTNDRKAWQERTDKGTDVNYVKSVDDATITDGSWGALIDPSARKADTATLTTVLTSGTVPADLVQTQ</sequence>
<accession>A0A4P6MW45</accession>
<dbReference type="RefSeq" id="WP_130629040.1">
    <property type="nucleotide sequence ID" value="NZ_CP036164.1"/>
</dbReference>
<dbReference type="EMBL" id="CP036164">
    <property type="protein sequence ID" value="QBF45810.1"/>
    <property type="molecule type" value="Genomic_DNA"/>
</dbReference>
<dbReference type="Proteomes" id="UP000290408">
    <property type="component" value="Chromosome"/>
</dbReference>
<reference evidence="1 2" key="1">
    <citation type="submission" date="2019-02" db="EMBL/GenBank/DDBJ databases">
        <title>Genomic data mining of an Antarctic deep-sea actinobacterium, Janibacterlimosus P3-3-X1.</title>
        <authorList>
            <person name="Liao L."/>
            <person name="Chen B."/>
        </authorList>
    </citation>
    <scope>NUCLEOTIDE SEQUENCE [LARGE SCALE GENOMIC DNA]</scope>
    <source>
        <strain evidence="1 2">P3-3-X1</strain>
    </source>
</reference>
<dbReference type="AlphaFoldDB" id="A0A4P6MW45"/>
<gene>
    <name evidence="1" type="ORF">EXU32_05795</name>
</gene>
<dbReference type="OrthoDB" id="117402at2"/>
<organism evidence="1 2">
    <name type="scientific">Janibacter limosus</name>
    <dbReference type="NCBI Taxonomy" id="53458"/>
    <lineage>
        <taxon>Bacteria</taxon>
        <taxon>Bacillati</taxon>
        <taxon>Actinomycetota</taxon>
        <taxon>Actinomycetes</taxon>
        <taxon>Micrococcales</taxon>
        <taxon>Intrasporangiaceae</taxon>
        <taxon>Janibacter</taxon>
    </lineage>
</organism>